<evidence type="ECO:0008006" key="3">
    <source>
        <dbReference type="Google" id="ProtNLM"/>
    </source>
</evidence>
<reference evidence="1 2" key="1">
    <citation type="submission" date="2018-07" db="EMBL/GenBank/DDBJ databases">
        <title>Genomic Encyclopedia of Type Strains, Phase III (KMG-III): the genomes of soil and plant-associated and newly described type strains.</title>
        <authorList>
            <person name="Whitman W."/>
        </authorList>
    </citation>
    <scope>NUCLEOTIDE SEQUENCE [LARGE SCALE GENOMIC DNA]</scope>
    <source>
        <strain evidence="1 2">CECT 7946</strain>
    </source>
</reference>
<sequence length="155" mass="16835">MKKTFFNLCVVVGLILSTSCNKDDDGSDNNGASNELTVTIEGQVVTFDTVIVERDTFIFDGEQFTILNVTATVGTDASRTINFETEVGDLGTFSLYAFEYLINGEYFYDSGAFNSVVSVNNGSRLTATFTGTLTAFTAEGEESIMLENGIIDVNY</sequence>
<keyword evidence="2" id="KW-1185">Reference proteome</keyword>
<dbReference type="EMBL" id="QRDV01000007">
    <property type="protein sequence ID" value="RED42994.1"/>
    <property type="molecule type" value="Genomic_DNA"/>
</dbReference>
<proteinExistence type="predicted"/>
<accession>A0A3D9H0G8</accession>
<evidence type="ECO:0000313" key="1">
    <source>
        <dbReference type="EMBL" id="RED42994.1"/>
    </source>
</evidence>
<comment type="caution">
    <text evidence="1">The sequence shown here is derived from an EMBL/GenBank/DDBJ whole genome shotgun (WGS) entry which is preliminary data.</text>
</comment>
<name>A0A3D9H0G8_9FLAO</name>
<dbReference type="RefSeq" id="WP_115818173.1">
    <property type="nucleotide sequence ID" value="NZ_CANKZP010000010.1"/>
</dbReference>
<gene>
    <name evidence="1" type="ORF">DFQ10_107182</name>
</gene>
<dbReference type="PROSITE" id="PS51257">
    <property type="entry name" value="PROKAR_LIPOPROTEIN"/>
    <property type="match status" value="1"/>
</dbReference>
<protein>
    <recommendedName>
        <fullName evidence="3">Lipoprotein</fullName>
    </recommendedName>
</protein>
<dbReference type="Proteomes" id="UP000256980">
    <property type="component" value="Unassembled WGS sequence"/>
</dbReference>
<evidence type="ECO:0000313" key="2">
    <source>
        <dbReference type="Proteomes" id="UP000256980"/>
    </source>
</evidence>
<dbReference type="AlphaFoldDB" id="A0A3D9H0G8"/>
<organism evidence="1 2">
    <name type="scientific">Winogradskyella eximia</name>
    <dbReference type="NCBI Taxonomy" id="262006"/>
    <lineage>
        <taxon>Bacteria</taxon>
        <taxon>Pseudomonadati</taxon>
        <taxon>Bacteroidota</taxon>
        <taxon>Flavobacteriia</taxon>
        <taxon>Flavobacteriales</taxon>
        <taxon>Flavobacteriaceae</taxon>
        <taxon>Winogradskyella</taxon>
    </lineage>
</organism>